<dbReference type="Gene3D" id="2.160.20.60">
    <property type="entry name" value="Glutamate synthase, alpha subunit, C-terminal domain"/>
    <property type="match status" value="1"/>
</dbReference>
<dbReference type="PANTHER" id="PTHR39673:SF5">
    <property type="entry name" value="TUNGSTEN-CONTAINING FORMYLMETHANOFURAN DEHYDROGENASE 2 SUBUNIT C"/>
    <property type="match status" value="1"/>
</dbReference>
<dbReference type="AlphaFoldDB" id="A0A7G9YPY1"/>
<dbReference type="PANTHER" id="PTHR39673">
    <property type="entry name" value="TUNGSTEN FORMYLMETHANOFURAN DEHYDROGENASE, SUBUNIT C (FWDC)"/>
    <property type="match status" value="1"/>
</dbReference>
<name>A0A7G9YPY1_9EURY</name>
<organism evidence="1">
    <name type="scientific">Candidatus Methanogaster sp. ANME-2c ERB4</name>
    <dbReference type="NCBI Taxonomy" id="2759911"/>
    <lineage>
        <taxon>Archaea</taxon>
        <taxon>Methanobacteriati</taxon>
        <taxon>Methanobacteriota</taxon>
        <taxon>Stenosarchaea group</taxon>
        <taxon>Methanomicrobia</taxon>
        <taxon>Methanosarcinales</taxon>
        <taxon>ANME-2 cluster</taxon>
        <taxon>Candidatus Methanogasteraceae</taxon>
        <taxon>Candidatus Methanogaster</taxon>
    </lineage>
</organism>
<gene>
    <name evidence="1" type="ORF">NEPELPOK_00016</name>
</gene>
<dbReference type="EMBL" id="MT631404">
    <property type="protein sequence ID" value="QNO50065.1"/>
    <property type="molecule type" value="Genomic_DNA"/>
</dbReference>
<dbReference type="GO" id="GO:0016491">
    <property type="term" value="F:oxidoreductase activity"/>
    <property type="evidence" value="ECO:0007669"/>
    <property type="project" value="InterPro"/>
</dbReference>
<proteinExistence type="predicted"/>
<accession>A0A7G9YPY1</accession>
<reference evidence="1" key="1">
    <citation type="submission" date="2020-06" db="EMBL/GenBank/DDBJ databases">
        <title>Unique genomic features of the anaerobic methanotrophic archaea.</title>
        <authorList>
            <person name="Chadwick G.L."/>
            <person name="Skennerton C.T."/>
            <person name="Laso-Perez R."/>
            <person name="Leu A.O."/>
            <person name="Speth D.R."/>
            <person name="Yu H."/>
            <person name="Morgan-Lang C."/>
            <person name="Hatzenpichler R."/>
            <person name="Goudeau D."/>
            <person name="Malmstrom R."/>
            <person name="Brazelton W.J."/>
            <person name="Woyke T."/>
            <person name="Hallam S.J."/>
            <person name="Tyson G.W."/>
            <person name="Wegener G."/>
            <person name="Boetius A."/>
            <person name="Orphan V."/>
        </authorList>
    </citation>
    <scope>NUCLEOTIDE SEQUENCE</scope>
</reference>
<dbReference type="SUPFAM" id="SSF69336">
    <property type="entry name" value="Alpha subunit of glutamate synthase, C-terminal domain"/>
    <property type="match status" value="2"/>
</dbReference>
<protein>
    <submittedName>
        <fullName evidence="1">Uncharacterized protein</fullName>
    </submittedName>
</protein>
<sequence>MIHIELLSRVDNLCDYTFNFCWHNRQLDPDAVIPHQNGTECTYRDLTDALKTETEVHIKGDVGERLAQGMGADIRHLGGTGGIGTGTTSRIFVDGDVGAEAGLGMVAGAVYVSGRVEEPLGNILEVRSDVAGYRKFASITDLLCNRRPEMPVSNSLDPAKLRLVLNDGILRGTLCARCDCPVDVLVEGDAHNGTGLLMRQGTVTVMGDAGMNTGAHLNGGTVVVRGVAGEFAGAYMKCGVLLVGGGMGYAGADMASGAIYSRKKIVTSPPAEKTRITGADMSLIRKLVGAGRFESMRYSKYEVGTSEKYVAVPMRDGSLVMRRVD</sequence>
<dbReference type="InterPro" id="IPR036485">
    <property type="entry name" value="Glu_synth_asu_C_sf"/>
</dbReference>
<evidence type="ECO:0000313" key="1">
    <source>
        <dbReference type="EMBL" id="QNO50065.1"/>
    </source>
</evidence>